<proteinExistence type="predicted"/>
<keyword evidence="3" id="KW-1185">Reference proteome</keyword>
<organism evidence="2 3">
    <name type="scientific">Serendipita vermifera MAFF 305830</name>
    <dbReference type="NCBI Taxonomy" id="933852"/>
    <lineage>
        <taxon>Eukaryota</taxon>
        <taxon>Fungi</taxon>
        <taxon>Dikarya</taxon>
        <taxon>Basidiomycota</taxon>
        <taxon>Agaricomycotina</taxon>
        <taxon>Agaricomycetes</taxon>
        <taxon>Sebacinales</taxon>
        <taxon>Serendipitaceae</taxon>
        <taxon>Serendipita</taxon>
    </lineage>
</organism>
<evidence type="ECO:0000259" key="1">
    <source>
        <dbReference type="Pfam" id="PF11274"/>
    </source>
</evidence>
<dbReference type="OrthoDB" id="6423603at2759"/>
<sequence length="57" mass="6115">MPDGSINGRMITTSTPGGYIPQFVVDRSLPAKIAEDVPAFLKWLSEHPSGISRNTSA</sequence>
<protein>
    <recommendedName>
        <fullName evidence="1">DUF3074 domain-containing protein</fullName>
    </recommendedName>
</protein>
<name>A0A0C3BIY6_SERVB</name>
<feature type="domain" description="DUF3074" evidence="1">
    <location>
        <begin position="6"/>
        <end position="44"/>
    </location>
</feature>
<gene>
    <name evidence="2" type="ORF">M408DRAFT_213299</name>
</gene>
<reference evidence="3" key="2">
    <citation type="submission" date="2015-01" db="EMBL/GenBank/DDBJ databases">
        <title>Evolutionary Origins and Diversification of the Mycorrhizal Mutualists.</title>
        <authorList>
            <consortium name="DOE Joint Genome Institute"/>
            <consortium name="Mycorrhizal Genomics Consortium"/>
            <person name="Kohler A."/>
            <person name="Kuo A."/>
            <person name="Nagy L.G."/>
            <person name="Floudas D."/>
            <person name="Copeland A."/>
            <person name="Barry K.W."/>
            <person name="Cichocki N."/>
            <person name="Veneault-Fourrey C."/>
            <person name="LaButti K."/>
            <person name="Lindquist E.A."/>
            <person name="Lipzen A."/>
            <person name="Lundell T."/>
            <person name="Morin E."/>
            <person name="Murat C."/>
            <person name="Riley R."/>
            <person name="Ohm R."/>
            <person name="Sun H."/>
            <person name="Tunlid A."/>
            <person name="Henrissat B."/>
            <person name="Grigoriev I.V."/>
            <person name="Hibbett D.S."/>
            <person name="Martin F."/>
        </authorList>
    </citation>
    <scope>NUCLEOTIDE SEQUENCE [LARGE SCALE GENOMIC DNA]</scope>
    <source>
        <strain evidence="3">MAFF 305830</strain>
    </source>
</reference>
<dbReference type="InterPro" id="IPR024500">
    <property type="entry name" value="DUF3074"/>
</dbReference>
<evidence type="ECO:0000313" key="3">
    <source>
        <dbReference type="Proteomes" id="UP000054097"/>
    </source>
</evidence>
<dbReference type="AlphaFoldDB" id="A0A0C3BIY6"/>
<dbReference type="EMBL" id="KN824280">
    <property type="protein sequence ID" value="KIM32074.1"/>
    <property type="molecule type" value="Genomic_DNA"/>
</dbReference>
<dbReference type="Pfam" id="PF11274">
    <property type="entry name" value="DUF3074"/>
    <property type="match status" value="1"/>
</dbReference>
<dbReference type="HOGENOM" id="CLU_2997928_0_0_1"/>
<accession>A0A0C3BIY6</accession>
<reference evidence="2 3" key="1">
    <citation type="submission" date="2014-04" db="EMBL/GenBank/DDBJ databases">
        <authorList>
            <consortium name="DOE Joint Genome Institute"/>
            <person name="Kuo A."/>
            <person name="Zuccaro A."/>
            <person name="Kohler A."/>
            <person name="Nagy L.G."/>
            <person name="Floudas D."/>
            <person name="Copeland A."/>
            <person name="Barry K.W."/>
            <person name="Cichocki N."/>
            <person name="Veneault-Fourrey C."/>
            <person name="LaButti K."/>
            <person name="Lindquist E.A."/>
            <person name="Lipzen A."/>
            <person name="Lundell T."/>
            <person name="Morin E."/>
            <person name="Murat C."/>
            <person name="Sun H."/>
            <person name="Tunlid A."/>
            <person name="Henrissat B."/>
            <person name="Grigoriev I.V."/>
            <person name="Hibbett D.S."/>
            <person name="Martin F."/>
            <person name="Nordberg H.P."/>
            <person name="Cantor M.N."/>
            <person name="Hua S.X."/>
        </authorList>
    </citation>
    <scope>NUCLEOTIDE SEQUENCE [LARGE SCALE GENOMIC DNA]</scope>
    <source>
        <strain evidence="2 3">MAFF 305830</strain>
    </source>
</reference>
<dbReference type="Proteomes" id="UP000054097">
    <property type="component" value="Unassembled WGS sequence"/>
</dbReference>
<evidence type="ECO:0000313" key="2">
    <source>
        <dbReference type="EMBL" id="KIM32074.1"/>
    </source>
</evidence>